<proteinExistence type="predicted"/>
<dbReference type="AlphaFoldDB" id="A0AAV7WYM9"/>
<keyword evidence="2" id="KW-1185">Reference proteome</keyword>
<reference evidence="1" key="1">
    <citation type="journal article" date="2022" name="bioRxiv">
        <title>Sequencing and chromosome-scale assembly of the giantPleurodeles waltlgenome.</title>
        <authorList>
            <person name="Brown T."/>
            <person name="Elewa A."/>
            <person name="Iarovenko S."/>
            <person name="Subramanian E."/>
            <person name="Araus A.J."/>
            <person name="Petzold A."/>
            <person name="Susuki M."/>
            <person name="Suzuki K.-i.T."/>
            <person name="Hayashi T."/>
            <person name="Toyoda A."/>
            <person name="Oliveira C."/>
            <person name="Osipova E."/>
            <person name="Leigh N.D."/>
            <person name="Simon A."/>
            <person name="Yun M.H."/>
        </authorList>
    </citation>
    <scope>NUCLEOTIDE SEQUENCE</scope>
    <source>
        <strain evidence="1">20211129_DDA</strain>
        <tissue evidence="1">Liver</tissue>
    </source>
</reference>
<evidence type="ECO:0000313" key="2">
    <source>
        <dbReference type="Proteomes" id="UP001066276"/>
    </source>
</evidence>
<accession>A0AAV7WYM9</accession>
<dbReference type="Proteomes" id="UP001066276">
    <property type="component" value="Chromosome 1_1"/>
</dbReference>
<gene>
    <name evidence="1" type="ORF">NDU88_005979</name>
</gene>
<name>A0AAV7WYM9_PLEWA</name>
<organism evidence="1 2">
    <name type="scientific">Pleurodeles waltl</name>
    <name type="common">Iberian ribbed newt</name>
    <dbReference type="NCBI Taxonomy" id="8319"/>
    <lineage>
        <taxon>Eukaryota</taxon>
        <taxon>Metazoa</taxon>
        <taxon>Chordata</taxon>
        <taxon>Craniata</taxon>
        <taxon>Vertebrata</taxon>
        <taxon>Euteleostomi</taxon>
        <taxon>Amphibia</taxon>
        <taxon>Batrachia</taxon>
        <taxon>Caudata</taxon>
        <taxon>Salamandroidea</taxon>
        <taxon>Salamandridae</taxon>
        <taxon>Pleurodelinae</taxon>
        <taxon>Pleurodeles</taxon>
    </lineage>
</organism>
<evidence type="ECO:0000313" key="1">
    <source>
        <dbReference type="EMBL" id="KAJ1218399.1"/>
    </source>
</evidence>
<sequence>MKKAIRQSSASFIIPPPVVRKLRARNRRQAFPKDINSWVAQRLDLCLELAWPARDEGARRPRDNTNDSFKKGEPEYEFRKLVRFTSEYILVTFYRTIGEDETSNILVQGLSVVMQTDFSLPEQ</sequence>
<dbReference type="EMBL" id="JANPWB010000001">
    <property type="protein sequence ID" value="KAJ1218399.1"/>
    <property type="molecule type" value="Genomic_DNA"/>
</dbReference>
<protein>
    <submittedName>
        <fullName evidence="1">Uncharacterized protein</fullName>
    </submittedName>
</protein>
<comment type="caution">
    <text evidence="1">The sequence shown here is derived from an EMBL/GenBank/DDBJ whole genome shotgun (WGS) entry which is preliminary data.</text>
</comment>